<dbReference type="InterPro" id="IPR011763">
    <property type="entry name" value="COA_CT_C"/>
</dbReference>
<dbReference type="PANTHER" id="PTHR43842:SF2">
    <property type="entry name" value="PROPIONYL-COA CARBOXYLASE BETA CHAIN, MITOCHONDRIAL"/>
    <property type="match status" value="1"/>
</dbReference>
<sequence length="517" mass="55606">MPIDPQLLKDLHKRRETALLGGGEEKMAKRKEKGLLPARERLLELFDEDTFQEFGMHAKHSCKSFGMEKKKMPGDGVVTGTGYVDGRPVAAYAHDFTVGGGALGRIHAKKVCDLIDYAIKAGIPVVGVNDSGGARIQEGVDSLSGYGEIFYRNVQCSGLIPQIAIIAGPCAGGAAYSPALMDFLIMTRKNANMFICGPQVIEAATGEKAELAQFATADAHASVSGNIHLIAEDDAHAIELAQTLLSYLPANNIDDAPHHLRETMSLDPIKRFNDLVPADPKSPFDVHEVIDVLADEETFFEIMPDFAKNLVTGFARIDGAVVGIVANQPNVKAGCLDIDASDKGARFVRVCNIYSIPIVTLVDVPGFFPGLEQERRGIIRHGAKMLFAYASATVPKITVIMRKAYGGAYLAMCSADLGADLVFAWPTAEIAVMGAEGAVNIVFGKELKASDNPAAKRAELIDSYRDEFASPYQAAANAFITDVIEPAQTRSCVSLGLHSLLSKRETRPPKKHGNIPL</sequence>
<dbReference type="RefSeq" id="WP_163965367.1">
    <property type="nucleotide sequence ID" value="NZ_JAAGNX010000002.1"/>
</dbReference>
<feature type="domain" description="CoA carboxyltransferase C-terminal" evidence="2">
    <location>
        <begin position="261"/>
        <end position="511"/>
    </location>
</feature>
<dbReference type="PRINTS" id="PR01070">
    <property type="entry name" value="ACCCTRFRASEB"/>
</dbReference>
<dbReference type="AlphaFoldDB" id="A0A6B2M579"/>
<organism evidence="3 4">
    <name type="scientific">Oceanipulchritudo coccoides</name>
    <dbReference type="NCBI Taxonomy" id="2706888"/>
    <lineage>
        <taxon>Bacteria</taxon>
        <taxon>Pseudomonadati</taxon>
        <taxon>Verrucomicrobiota</taxon>
        <taxon>Opitutia</taxon>
        <taxon>Puniceicoccales</taxon>
        <taxon>Oceanipulchritudinaceae</taxon>
        <taxon>Oceanipulchritudo</taxon>
    </lineage>
</organism>
<keyword evidence="4" id="KW-1185">Reference proteome</keyword>
<name>A0A6B2M579_9BACT</name>
<reference evidence="3 4" key="1">
    <citation type="submission" date="2020-02" db="EMBL/GenBank/DDBJ databases">
        <title>Albibacoteraceae fam. nov., the first described family within the subdivision 4 Verrucomicrobia.</title>
        <authorList>
            <person name="Xi F."/>
        </authorList>
    </citation>
    <scope>NUCLEOTIDE SEQUENCE [LARGE SCALE GENOMIC DNA]</scope>
    <source>
        <strain evidence="3 4">CK1056</strain>
    </source>
</reference>
<dbReference type="GO" id="GO:0003989">
    <property type="term" value="F:acetyl-CoA carboxylase activity"/>
    <property type="evidence" value="ECO:0007669"/>
    <property type="project" value="InterPro"/>
</dbReference>
<dbReference type="InterPro" id="IPR034733">
    <property type="entry name" value="AcCoA_carboxyl_beta"/>
</dbReference>
<dbReference type="GO" id="GO:0006633">
    <property type="term" value="P:fatty acid biosynthetic process"/>
    <property type="evidence" value="ECO:0007669"/>
    <property type="project" value="InterPro"/>
</dbReference>
<dbReference type="SUPFAM" id="SSF52096">
    <property type="entry name" value="ClpP/crotonase"/>
    <property type="match status" value="2"/>
</dbReference>
<gene>
    <name evidence="3" type="ORF">G0Q06_10190</name>
</gene>
<dbReference type="InterPro" id="IPR011762">
    <property type="entry name" value="COA_CT_N"/>
</dbReference>
<evidence type="ECO:0000259" key="2">
    <source>
        <dbReference type="PROSITE" id="PS50989"/>
    </source>
</evidence>
<dbReference type="PROSITE" id="PS50989">
    <property type="entry name" value="COA_CT_CTER"/>
    <property type="match status" value="1"/>
</dbReference>
<evidence type="ECO:0000259" key="1">
    <source>
        <dbReference type="PROSITE" id="PS50980"/>
    </source>
</evidence>
<dbReference type="Pfam" id="PF01039">
    <property type="entry name" value="Carboxyl_trans"/>
    <property type="match status" value="1"/>
</dbReference>
<dbReference type="InterPro" id="IPR000438">
    <property type="entry name" value="Acetyl_CoA_COase_Trfase_b_su"/>
</dbReference>
<proteinExistence type="predicted"/>
<dbReference type="GO" id="GO:0004658">
    <property type="term" value="F:propionyl-CoA carboxylase activity"/>
    <property type="evidence" value="ECO:0007669"/>
    <property type="project" value="TreeGrafter"/>
</dbReference>
<feature type="domain" description="CoA carboxyltransferase N-terminal" evidence="1">
    <location>
        <begin position="4"/>
        <end position="260"/>
    </location>
</feature>
<accession>A0A6B2M579</accession>
<dbReference type="Gene3D" id="3.90.226.10">
    <property type="entry name" value="2-enoyl-CoA Hydratase, Chain A, domain 1"/>
    <property type="match status" value="2"/>
</dbReference>
<dbReference type="InterPro" id="IPR029045">
    <property type="entry name" value="ClpP/crotonase-like_dom_sf"/>
</dbReference>
<comment type="caution">
    <text evidence="3">The sequence shown here is derived from an EMBL/GenBank/DDBJ whole genome shotgun (WGS) entry which is preliminary data.</text>
</comment>
<dbReference type="Proteomes" id="UP000478417">
    <property type="component" value="Unassembled WGS sequence"/>
</dbReference>
<dbReference type="PANTHER" id="PTHR43842">
    <property type="entry name" value="PROPIONYL-COA CARBOXYLASE BETA CHAIN"/>
    <property type="match status" value="1"/>
</dbReference>
<evidence type="ECO:0000313" key="3">
    <source>
        <dbReference type="EMBL" id="NDV62820.1"/>
    </source>
</evidence>
<dbReference type="InterPro" id="IPR051047">
    <property type="entry name" value="AccD/PCCB"/>
</dbReference>
<dbReference type="GO" id="GO:0009317">
    <property type="term" value="C:acetyl-CoA carboxylase complex"/>
    <property type="evidence" value="ECO:0007669"/>
    <property type="project" value="InterPro"/>
</dbReference>
<dbReference type="PROSITE" id="PS50980">
    <property type="entry name" value="COA_CT_NTER"/>
    <property type="match status" value="1"/>
</dbReference>
<protein>
    <submittedName>
        <fullName evidence="3">Acyl-CoA carboxylase subunit beta</fullName>
    </submittedName>
</protein>
<dbReference type="EMBL" id="JAAGNX010000002">
    <property type="protein sequence ID" value="NDV62820.1"/>
    <property type="molecule type" value="Genomic_DNA"/>
</dbReference>
<evidence type="ECO:0000313" key="4">
    <source>
        <dbReference type="Proteomes" id="UP000478417"/>
    </source>
</evidence>